<dbReference type="Proteomes" id="UP000515123">
    <property type="component" value="Linkage group 17"/>
</dbReference>
<feature type="compositionally biased region" description="Acidic residues" evidence="1">
    <location>
        <begin position="16"/>
        <end position="33"/>
    </location>
</feature>
<name>A0A6P5GHD3_ANACO</name>
<dbReference type="Pfam" id="PF04937">
    <property type="entry name" value="DUF659"/>
    <property type="match status" value="1"/>
</dbReference>
<feature type="compositionally biased region" description="Basic and acidic residues" evidence="1">
    <location>
        <begin position="1"/>
        <end position="11"/>
    </location>
</feature>
<feature type="compositionally biased region" description="Low complexity" evidence="1">
    <location>
        <begin position="44"/>
        <end position="53"/>
    </location>
</feature>
<dbReference type="OrthoDB" id="2442898at2759"/>
<dbReference type="InterPro" id="IPR012337">
    <property type="entry name" value="RNaseH-like_sf"/>
</dbReference>
<reference evidence="3" key="1">
    <citation type="journal article" date="2015" name="Nat. Genet.">
        <title>The pineapple genome and the evolution of CAM photosynthesis.</title>
        <authorList>
            <person name="Ming R."/>
            <person name="VanBuren R."/>
            <person name="Wai C.M."/>
            <person name="Tang H."/>
            <person name="Schatz M.C."/>
            <person name="Bowers J.E."/>
            <person name="Lyons E."/>
            <person name="Wang M.L."/>
            <person name="Chen J."/>
            <person name="Biggers E."/>
            <person name="Zhang J."/>
            <person name="Huang L."/>
            <person name="Zhang L."/>
            <person name="Miao W."/>
            <person name="Zhang J."/>
            <person name="Ye Z."/>
            <person name="Miao C."/>
            <person name="Lin Z."/>
            <person name="Wang H."/>
            <person name="Zhou H."/>
            <person name="Yim W.C."/>
            <person name="Priest H.D."/>
            <person name="Zheng C."/>
            <person name="Woodhouse M."/>
            <person name="Edger P.P."/>
            <person name="Guyot R."/>
            <person name="Guo H.B."/>
            <person name="Guo H."/>
            <person name="Zheng G."/>
            <person name="Singh R."/>
            <person name="Sharma A."/>
            <person name="Min X."/>
            <person name="Zheng Y."/>
            <person name="Lee H."/>
            <person name="Gurtowski J."/>
            <person name="Sedlazeck F.J."/>
            <person name="Harkess A."/>
            <person name="McKain M.R."/>
            <person name="Liao Z."/>
            <person name="Fang J."/>
            <person name="Liu J."/>
            <person name="Zhang X."/>
            <person name="Zhang Q."/>
            <person name="Hu W."/>
            <person name="Qin Y."/>
            <person name="Wang K."/>
            <person name="Chen L.Y."/>
            <person name="Shirley N."/>
            <person name="Lin Y.R."/>
            <person name="Liu L.Y."/>
            <person name="Hernandez A.G."/>
            <person name="Wright C.L."/>
            <person name="Bulone V."/>
            <person name="Tuskan G.A."/>
            <person name="Heath K."/>
            <person name="Zee F."/>
            <person name="Moore P.H."/>
            <person name="Sunkar R."/>
            <person name="Leebens-Mack J.H."/>
            <person name="Mockler T."/>
            <person name="Bennetzen J.L."/>
            <person name="Freeling M."/>
            <person name="Sankoff D."/>
            <person name="Paterson A.H."/>
            <person name="Zhu X."/>
            <person name="Yang X."/>
            <person name="Smith J.A."/>
            <person name="Cushman J.C."/>
            <person name="Paull R.E."/>
            <person name="Yu Q."/>
        </authorList>
    </citation>
    <scope>NUCLEOTIDE SEQUENCE [LARGE SCALE GENOMIC DNA]</scope>
    <source>
        <strain evidence="3">cv. F153</strain>
    </source>
</reference>
<proteinExistence type="predicted"/>
<dbReference type="GeneID" id="109723400"/>
<protein>
    <submittedName>
        <fullName evidence="4">Glutamic acid-rich protein-like</fullName>
    </submittedName>
</protein>
<evidence type="ECO:0000256" key="1">
    <source>
        <dbReference type="SAM" id="MobiDB-lite"/>
    </source>
</evidence>
<feature type="region of interest" description="Disordered" evidence="1">
    <location>
        <begin position="240"/>
        <end position="312"/>
    </location>
</feature>
<reference evidence="4" key="2">
    <citation type="submission" date="2025-08" db="UniProtKB">
        <authorList>
            <consortium name="RefSeq"/>
        </authorList>
    </citation>
    <scope>IDENTIFICATION</scope>
    <source>
        <tissue evidence="4">Leaf</tissue>
    </source>
</reference>
<feature type="region of interest" description="Disordered" evidence="1">
    <location>
        <begin position="1"/>
        <end position="59"/>
    </location>
</feature>
<evidence type="ECO:0000259" key="2">
    <source>
        <dbReference type="Pfam" id="PF04937"/>
    </source>
</evidence>
<dbReference type="AlphaFoldDB" id="A0A6P5GHD3"/>
<dbReference type="InterPro" id="IPR007021">
    <property type="entry name" value="DUF659"/>
</dbReference>
<organism evidence="3 4">
    <name type="scientific">Ananas comosus</name>
    <name type="common">Pineapple</name>
    <name type="synonym">Ananas ananas</name>
    <dbReference type="NCBI Taxonomy" id="4615"/>
    <lineage>
        <taxon>Eukaryota</taxon>
        <taxon>Viridiplantae</taxon>
        <taxon>Streptophyta</taxon>
        <taxon>Embryophyta</taxon>
        <taxon>Tracheophyta</taxon>
        <taxon>Spermatophyta</taxon>
        <taxon>Magnoliopsida</taxon>
        <taxon>Liliopsida</taxon>
        <taxon>Poales</taxon>
        <taxon>Bromeliaceae</taxon>
        <taxon>Bromelioideae</taxon>
        <taxon>Ananas</taxon>
    </lineage>
</organism>
<feature type="domain" description="DUF659" evidence="2">
    <location>
        <begin position="73"/>
        <end position="169"/>
    </location>
</feature>
<dbReference type="PANTHER" id="PTHR32166:SF122">
    <property type="entry name" value="OS09G0499600 PROTEIN"/>
    <property type="match status" value="1"/>
</dbReference>
<feature type="compositionally biased region" description="Acidic residues" evidence="1">
    <location>
        <begin position="267"/>
        <end position="312"/>
    </location>
</feature>
<keyword evidence="3" id="KW-1185">Reference proteome</keyword>
<dbReference type="PANTHER" id="PTHR32166">
    <property type="entry name" value="OSJNBA0013A04.12 PROTEIN"/>
    <property type="match status" value="1"/>
</dbReference>
<evidence type="ECO:0000313" key="4">
    <source>
        <dbReference type="RefSeq" id="XP_020107334.1"/>
    </source>
</evidence>
<evidence type="ECO:0000313" key="3">
    <source>
        <dbReference type="Proteomes" id="UP000515123"/>
    </source>
</evidence>
<sequence length="312" mass="35429">MVKKEAAKERNPLMTDFDEVEGLGDEEDEDDTDEFKNLGKRGRSSGSVGSSKSVAKKRSQKGPLDVYFARDTEKVDKTRNALKSHEEEWARTGCSLMSNAWKDRRERPLINFLVNSPIGTVFLGSFDASNYVKNGEKMFELLDNMVDAIGEVNIVQVVTDNESANVVAVDGEKRPSMGYIYEAMDRAKEAIAKSFNEKEDKYNEVFKIIDKRALMRRYNLRDTIDPIVLNDVDDSNEWLTGVMDSDGEDDNEKGLDKLSSSRLSLSVDEEPDWVDFEDTEEEEDIGNEQSEEEEEDYNDANEEDEDGDEDDT</sequence>
<dbReference type="SUPFAM" id="SSF53098">
    <property type="entry name" value="Ribonuclease H-like"/>
    <property type="match status" value="1"/>
</dbReference>
<dbReference type="RefSeq" id="XP_020107334.1">
    <property type="nucleotide sequence ID" value="XM_020251745.1"/>
</dbReference>
<accession>A0A6P5GHD3</accession>
<gene>
    <name evidence="4" type="primary">LOC109723400</name>
</gene>